<evidence type="ECO:0000313" key="2">
    <source>
        <dbReference type="EMBL" id="ADW69708.1"/>
    </source>
</evidence>
<dbReference type="GO" id="GO:0005975">
    <property type="term" value="P:carbohydrate metabolic process"/>
    <property type="evidence" value="ECO:0007669"/>
    <property type="project" value="InterPro"/>
</dbReference>
<dbReference type="PROSITE" id="PS51318">
    <property type="entry name" value="TAT"/>
    <property type="match status" value="1"/>
</dbReference>
<dbReference type="PaxDb" id="1198114-AciX9_2684"/>
<dbReference type="AlphaFoldDB" id="E8WX66"/>
<gene>
    <name evidence="2" type="ordered locus">AciX9_2684</name>
</gene>
<organism evidence="3">
    <name type="scientific">Granulicella tundricola (strain ATCC BAA-1859 / DSM 23138 / MP5ACTX9)</name>
    <dbReference type="NCBI Taxonomy" id="1198114"/>
    <lineage>
        <taxon>Bacteria</taxon>
        <taxon>Pseudomonadati</taxon>
        <taxon>Acidobacteriota</taxon>
        <taxon>Terriglobia</taxon>
        <taxon>Terriglobales</taxon>
        <taxon>Acidobacteriaceae</taxon>
        <taxon>Granulicella</taxon>
    </lineage>
</organism>
<dbReference type="InterPro" id="IPR008928">
    <property type="entry name" value="6-hairpin_glycosidase_sf"/>
</dbReference>
<proteinExistence type="predicted"/>
<dbReference type="HOGENOM" id="CLU_034536_0_0_0"/>
<dbReference type="Gene3D" id="1.50.10.10">
    <property type="match status" value="1"/>
</dbReference>
<protein>
    <submittedName>
        <fullName evidence="2">Alpha-L-rhamnosidase</fullName>
    </submittedName>
</protein>
<feature type="domain" description="Mannosylglycerate hydrolase MGH1-like glycoside hydrolase" evidence="1">
    <location>
        <begin position="118"/>
        <end position="429"/>
    </location>
</feature>
<dbReference type="InterPro" id="IPR012341">
    <property type="entry name" value="6hp_glycosidase-like_sf"/>
</dbReference>
<accession>E8WX66</accession>
<evidence type="ECO:0000313" key="3">
    <source>
        <dbReference type="Proteomes" id="UP000000343"/>
    </source>
</evidence>
<evidence type="ECO:0000259" key="1">
    <source>
        <dbReference type="Pfam" id="PF22422"/>
    </source>
</evidence>
<dbReference type="InterPro" id="IPR006311">
    <property type="entry name" value="TAT_signal"/>
</dbReference>
<reference evidence="3" key="1">
    <citation type="submission" date="2011-01" db="EMBL/GenBank/DDBJ databases">
        <title>Complete sequence of chromosome of Acidobacterium sp. MP5ACTX9.</title>
        <authorList>
            <consortium name="US DOE Joint Genome Institute"/>
            <person name="Lucas S."/>
            <person name="Copeland A."/>
            <person name="Lapidus A."/>
            <person name="Cheng J.-F."/>
            <person name="Goodwin L."/>
            <person name="Pitluck S."/>
            <person name="Teshima H."/>
            <person name="Detter J.C."/>
            <person name="Han C."/>
            <person name="Tapia R."/>
            <person name="Land M."/>
            <person name="Hauser L."/>
            <person name="Kyrpides N."/>
            <person name="Ivanova N."/>
            <person name="Ovchinnikova G."/>
            <person name="Pagani I."/>
            <person name="Rawat S.R."/>
            <person name="Mannisto M."/>
            <person name="Haggblom M.M."/>
            <person name="Woyke T."/>
        </authorList>
    </citation>
    <scope>NUCLEOTIDE SEQUENCE [LARGE SCALE GENOMIC DNA]</scope>
    <source>
        <strain evidence="3">MP5ACTX9</strain>
    </source>
</reference>
<keyword evidence="3" id="KW-1185">Reference proteome</keyword>
<dbReference type="SUPFAM" id="SSF48208">
    <property type="entry name" value="Six-hairpin glycosidases"/>
    <property type="match status" value="1"/>
</dbReference>
<dbReference type="RefSeq" id="WP_013581023.1">
    <property type="nucleotide sequence ID" value="NC_015064.1"/>
</dbReference>
<dbReference type="STRING" id="1198114.AciX9_2684"/>
<dbReference type="Pfam" id="PF22422">
    <property type="entry name" value="MGH1-like_GH"/>
    <property type="match status" value="1"/>
</dbReference>
<name>E8WX66_GRATM</name>
<dbReference type="eggNOG" id="COG3387">
    <property type="taxonomic scope" value="Bacteria"/>
</dbReference>
<sequence>MSRMGGRREFLRRAGVLAAGVGVAGRGMLGQAVGEQQTPAAKPVPAMVAANAKWKSTWSDALTVLAGNIKMTPHYPRPLLFEGAVYGGCWQECGPMEGLVYSSLGQYVPAMAGVPTPVQVAKDNHMAFFALQTAEGQIPSSIKATASPEGGLGQIQMVVPIAATAWELAQATGDDELLVAAYKAGGKWDAWLRQYRDTRKTGLVEGFCTYDTGHDNSPRWKGIPNRCPDADARKFPALPGMPRLCPDLSATVYGGRVALAAMARELGRPDEADRWLADAETIRKLIIAKLWDPKDAAFYDLDSDNKFVRVRGDLISRVLGEHVLKLSDAGDRQIFNAVYTRQIVNPKAFWAPYPLTSIAMDDPAFVRPIPRNSWGGASQALTALRVPRWMPHYGKHADFEHLMRQWCEAISRHGEFRQQMDPETGDFTQADPSGYSPAALVFLDFARRLGRADLGAEGKTQG</sequence>
<dbReference type="EMBL" id="CP002480">
    <property type="protein sequence ID" value="ADW69708.1"/>
    <property type="molecule type" value="Genomic_DNA"/>
</dbReference>
<dbReference type="InterPro" id="IPR054491">
    <property type="entry name" value="MGH1-like_GH"/>
</dbReference>
<dbReference type="Proteomes" id="UP000000343">
    <property type="component" value="Chromosome"/>
</dbReference>
<dbReference type="KEGG" id="acm:AciX9_2684"/>